<keyword evidence="10" id="KW-1185">Reference proteome</keyword>
<accession>A0ABT9PF63</accession>
<dbReference type="SUPFAM" id="SSF56112">
    <property type="entry name" value="Protein kinase-like (PK-like)"/>
    <property type="match status" value="1"/>
</dbReference>
<evidence type="ECO:0000256" key="5">
    <source>
        <dbReference type="ARBA" id="ARBA00022777"/>
    </source>
</evidence>
<dbReference type="SMART" id="SM01260">
    <property type="entry name" value="LANC_like"/>
    <property type="match status" value="1"/>
</dbReference>
<evidence type="ECO:0000256" key="4">
    <source>
        <dbReference type="ARBA" id="ARBA00022741"/>
    </source>
</evidence>
<dbReference type="Pfam" id="PF00069">
    <property type="entry name" value="Pkinase"/>
    <property type="match status" value="1"/>
</dbReference>
<keyword evidence="6" id="KW-0067">ATP-binding</keyword>
<dbReference type="InterPro" id="IPR011009">
    <property type="entry name" value="Kinase-like_dom_sf"/>
</dbReference>
<dbReference type="InterPro" id="IPR000719">
    <property type="entry name" value="Prot_kinase_dom"/>
</dbReference>
<gene>
    <name evidence="9" type="ORF">J2S57_006793</name>
</gene>
<dbReference type="NCBIfam" id="NF038151">
    <property type="entry name" value="lanthi_synth_III"/>
    <property type="match status" value="1"/>
</dbReference>
<dbReference type="CDD" id="cd04791">
    <property type="entry name" value="LanC_SerThrkinase"/>
    <property type="match status" value="1"/>
</dbReference>
<evidence type="ECO:0000313" key="9">
    <source>
        <dbReference type="EMBL" id="MDP9831044.1"/>
    </source>
</evidence>
<reference evidence="9 10" key="1">
    <citation type="submission" date="2023-07" db="EMBL/GenBank/DDBJ databases">
        <title>Sequencing the genomes of 1000 actinobacteria strains.</title>
        <authorList>
            <person name="Klenk H.-P."/>
        </authorList>
    </citation>
    <scope>NUCLEOTIDE SEQUENCE [LARGE SCALE GENOMIC DNA]</scope>
    <source>
        <strain evidence="9 10">DSM 44388</strain>
    </source>
</reference>
<proteinExistence type="predicted"/>
<evidence type="ECO:0000256" key="2">
    <source>
        <dbReference type="ARBA" id="ARBA00022527"/>
    </source>
</evidence>
<dbReference type="Gene3D" id="1.10.510.10">
    <property type="entry name" value="Transferase(Phosphotransferase) domain 1"/>
    <property type="match status" value="1"/>
</dbReference>
<evidence type="ECO:0000256" key="7">
    <source>
        <dbReference type="SAM" id="MobiDB-lite"/>
    </source>
</evidence>
<dbReference type="Proteomes" id="UP001235712">
    <property type="component" value="Unassembled WGS sequence"/>
</dbReference>
<evidence type="ECO:0000313" key="10">
    <source>
        <dbReference type="Proteomes" id="UP001235712"/>
    </source>
</evidence>
<dbReference type="SUPFAM" id="SSF158745">
    <property type="entry name" value="LanC-like"/>
    <property type="match status" value="1"/>
</dbReference>
<dbReference type="PANTHER" id="PTHR43289:SF6">
    <property type="entry name" value="SERINE_THREONINE-PROTEIN KINASE NEKL-3"/>
    <property type="match status" value="1"/>
</dbReference>
<dbReference type="GO" id="GO:0004674">
    <property type="term" value="F:protein serine/threonine kinase activity"/>
    <property type="evidence" value="ECO:0007669"/>
    <property type="project" value="UniProtKB-KW"/>
</dbReference>
<organism evidence="9 10">
    <name type="scientific">Kineosporia succinea</name>
    <dbReference type="NCBI Taxonomy" id="84632"/>
    <lineage>
        <taxon>Bacteria</taxon>
        <taxon>Bacillati</taxon>
        <taxon>Actinomycetota</taxon>
        <taxon>Actinomycetes</taxon>
        <taxon>Kineosporiales</taxon>
        <taxon>Kineosporiaceae</taxon>
        <taxon>Kineosporia</taxon>
    </lineage>
</organism>
<dbReference type="InterPro" id="IPR053524">
    <property type="entry name" value="Aerial_hyphae_peptide-synth"/>
</dbReference>
<dbReference type="InterPro" id="IPR057929">
    <property type="entry name" value="RamC_N"/>
</dbReference>
<keyword evidence="2 9" id="KW-0723">Serine/threonine-protein kinase</keyword>
<dbReference type="SMART" id="SM00220">
    <property type="entry name" value="S_TKc"/>
    <property type="match status" value="1"/>
</dbReference>
<feature type="region of interest" description="Disordered" evidence="7">
    <location>
        <begin position="870"/>
        <end position="895"/>
    </location>
</feature>
<keyword evidence="5 9" id="KW-0418">Kinase</keyword>
<sequence>MDMRYVEFIQADPFFYDRLRTDRTHPATTDYRIAQNVDWAGWEQNTRDGWHGVFPRDLELPEQGWKVHVSATLENAQCVLDLVSGHCGRQRVPFKYRATRTDLLRINLKYADRGTSGKFVTVYPATEQACAEVLNDLDALVGGMDGPYVLSDLRWNQGPVYLRYGGFRALDVRDEHDQLVPAIRRPDGELVPDRRTPSFAPPAWVPLPAFVTTARERLNADDSEAFGYRVREALHFSNGGGVYLAERLRDAATVVLKEARPHAGLSPDGRDAVERLQCEREQLERLRGVPSIVGVLGGFEHSGHHFLVLEHVGGRSLNREIAARHPMVRAGASTHDRDEYRAWALGVLEQIEAGIRAVHEHGQVHGDLHPGNVLVTPDGTVRFVDLELSYAQDAPAPSAGGAPGFTPPDGRTGVAADLYSLACLKIALFIPLTPLLALDHRTARRLIDEAVRRFGLDIGFGAEVLARLEAPRTGGAPAGERTQQAEELARTWPVDTADGVQQLRTAIVRGLHESLDLSRADRVFPGDVRQFTHDALSIAHGACGVLPALHEPGESSHRADAVLDWVSAALHRAPRTQPGLLDGITGIARTFSRFGRVDEAARLTAEIERLPFEQLPGDLYGGLVGIGLDRLDEDPDGAAITEIRRVLRDRTGELGRHIRSVKGVTRAARDRGGLLRGATGAALFWLRCYETYHQAEDLDRARRALAVDLSACTERPDGSLQLDEDRRSLPYLGSGSIGVALVAMRLLEHLDDEDLRRAVRRVIRVTRAGYTAQSGLLNGRAGFVLFLTAVQRSPFADAVSRADLIRHTRDLGLYALVHGTGLHFPGEQILRASTDWASGSAGVLTALDAYAHVVHGTAPAPTPPIPGLFPGTGTVRPPEGALDLRSHQPEPTPST</sequence>
<dbReference type="PANTHER" id="PTHR43289">
    <property type="entry name" value="MITOGEN-ACTIVATED PROTEIN KINASE KINASE KINASE 20-RELATED"/>
    <property type="match status" value="1"/>
</dbReference>
<evidence type="ECO:0000256" key="3">
    <source>
        <dbReference type="ARBA" id="ARBA00022679"/>
    </source>
</evidence>
<dbReference type="Gene3D" id="1.50.10.20">
    <property type="match status" value="1"/>
</dbReference>
<dbReference type="Pfam" id="PF25816">
    <property type="entry name" value="RamC_N"/>
    <property type="match status" value="1"/>
</dbReference>
<evidence type="ECO:0000256" key="1">
    <source>
        <dbReference type="ARBA" id="ARBA00012513"/>
    </source>
</evidence>
<name>A0ABT9PF63_9ACTN</name>
<dbReference type="InterPro" id="IPR007822">
    <property type="entry name" value="LANC-like"/>
</dbReference>
<keyword evidence="3" id="KW-0808">Transferase</keyword>
<dbReference type="PROSITE" id="PS50011">
    <property type="entry name" value="PROTEIN_KINASE_DOM"/>
    <property type="match status" value="1"/>
</dbReference>
<dbReference type="EC" id="2.7.11.1" evidence="1"/>
<dbReference type="EMBL" id="JAUSQZ010000001">
    <property type="protein sequence ID" value="MDP9831044.1"/>
    <property type="molecule type" value="Genomic_DNA"/>
</dbReference>
<evidence type="ECO:0000256" key="6">
    <source>
        <dbReference type="ARBA" id="ARBA00022840"/>
    </source>
</evidence>
<dbReference type="InterPro" id="IPR058053">
    <property type="entry name" value="RamC_C"/>
</dbReference>
<protein>
    <recommendedName>
        <fullName evidence="1">non-specific serine/threonine protein kinase</fullName>
        <ecNumber evidence="1">2.7.11.1</ecNumber>
    </recommendedName>
</protein>
<evidence type="ECO:0000259" key="8">
    <source>
        <dbReference type="PROSITE" id="PS50011"/>
    </source>
</evidence>
<comment type="caution">
    <text evidence="9">The sequence shown here is derived from an EMBL/GenBank/DDBJ whole genome shotgun (WGS) entry which is preliminary data.</text>
</comment>
<keyword evidence="4" id="KW-0547">Nucleotide-binding</keyword>
<feature type="domain" description="Protein kinase" evidence="8">
    <location>
        <begin position="228"/>
        <end position="536"/>
    </location>
</feature>